<keyword evidence="10" id="KW-1185">Reference proteome</keyword>
<dbReference type="RefSeq" id="XP_064657677.1">
    <property type="nucleotide sequence ID" value="XM_064803876.1"/>
</dbReference>
<dbReference type="GO" id="GO:0015606">
    <property type="term" value="F:spermidine transmembrane transporter activity"/>
    <property type="evidence" value="ECO:0007669"/>
    <property type="project" value="TreeGrafter"/>
</dbReference>
<feature type="transmembrane region" description="Helical" evidence="7">
    <location>
        <begin position="329"/>
        <end position="348"/>
    </location>
</feature>
<keyword evidence="4 7" id="KW-1133">Transmembrane helix</keyword>
<dbReference type="InterPro" id="IPR036259">
    <property type="entry name" value="MFS_trans_sf"/>
</dbReference>
<feature type="transmembrane region" description="Helical" evidence="7">
    <location>
        <begin position="368"/>
        <end position="392"/>
    </location>
</feature>
<gene>
    <name evidence="9" type="ORF">LTR77_006635</name>
</gene>
<protein>
    <recommendedName>
        <fullName evidence="8">Major facilitator superfamily (MFS) profile domain-containing protein</fullName>
    </recommendedName>
</protein>
<feature type="domain" description="Major facilitator superfamily (MFS) profile" evidence="8">
    <location>
        <begin position="102"/>
        <end position="533"/>
    </location>
</feature>
<evidence type="ECO:0000256" key="5">
    <source>
        <dbReference type="ARBA" id="ARBA00023136"/>
    </source>
</evidence>
<name>A0AAV9P5E8_9PEZI</name>
<dbReference type="Pfam" id="PF07690">
    <property type="entry name" value="MFS_1"/>
    <property type="match status" value="1"/>
</dbReference>
<feature type="transmembrane region" description="Helical" evidence="7">
    <location>
        <begin position="231"/>
        <end position="252"/>
    </location>
</feature>
<keyword evidence="5 7" id="KW-0472">Membrane</keyword>
<comment type="subcellular location">
    <subcellularLocation>
        <location evidence="1">Membrane</location>
        <topology evidence="1">Multi-pass membrane protein</topology>
    </subcellularLocation>
</comment>
<accession>A0AAV9P5E8</accession>
<feature type="transmembrane region" description="Helical" evidence="7">
    <location>
        <begin position="413"/>
        <end position="432"/>
    </location>
</feature>
<dbReference type="InterPro" id="IPR020846">
    <property type="entry name" value="MFS_dom"/>
</dbReference>
<dbReference type="PROSITE" id="PS50850">
    <property type="entry name" value="MFS"/>
    <property type="match status" value="1"/>
</dbReference>
<organism evidence="9 10">
    <name type="scientific">Saxophila tyrrhenica</name>
    <dbReference type="NCBI Taxonomy" id="1690608"/>
    <lineage>
        <taxon>Eukaryota</taxon>
        <taxon>Fungi</taxon>
        <taxon>Dikarya</taxon>
        <taxon>Ascomycota</taxon>
        <taxon>Pezizomycotina</taxon>
        <taxon>Dothideomycetes</taxon>
        <taxon>Dothideomycetidae</taxon>
        <taxon>Mycosphaerellales</taxon>
        <taxon>Extremaceae</taxon>
        <taxon>Saxophila</taxon>
    </lineage>
</organism>
<feature type="region of interest" description="Disordered" evidence="6">
    <location>
        <begin position="1"/>
        <end position="55"/>
    </location>
</feature>
<dbReference type="GeneID" id="89927975"/>
<feature type="transmembrane region" description="Helical" evidence="7">
    <location>
        <begin position="103"/>
        <end position="127"/>
    </location>
</feature>
<feature type="transmembrane region" description="Helical" evidence="7">
    <location>
        <begin position="258"/>
        <end position="277"/>
    </location>
</feature>
<feature type="compositionally biased region" description="Basic and acidic residues" evidence="6">
    <location>
        <begin position="8"/>
        <end position="32"/>
    </location>
</feature>
<evidence type="ECO:0000256" key="4">
    <source>
        <dbReference type="ARBA" id="ARBA00022989"/>
    </source>
</evidence>
<reference evidence="9 10" key="1">
    <citation type="submission" date="2023-08" db="EMBL/GenBank/DDBJ databases">
        <title>Black Yeasts Isolated from many extreme environments.</title>
        <authorList>
            <person name="Coleine C."/>
            <person name="Stajich J.E."/>
            <person name="Selbmann L."/>
        </authorList>
    </citation>
    <scope>NUCLEOTIDE SEQUENCE [LARGE SCALE GENOMIC DNA]</scope>
    <source>
        <strain evidence="9 10">CCFEE 5935</strain>
    </source>
</reference>
<evidence type="ECO:0000256" key="6">
    <source>
        <dbReference type="SAM" id="MobiDB-lite"/>
    </source>
</evidence>
<evidence type="ECO:0000256" key="7">
    <source>
        <dbReference type="SAM" id="Phobius"/>
    </source>
</evidence>
<comment type="similarity">
    <text evidence="2">Belongs to the major facilitator superfamily.</text>
</comment>
<dbReference type="CDD" id="cd17323">
    <property type="entry name" value="MFS_Tpo1_MDR_like"/>
    <property type="match status" value="1"/>
</dbReference>
<dbReference type="Proteomes" id="UP001337655">
    <property type="component" value="Unassembled WGS sequence"/>
</dbReference>
<evidence type="ECO:0000313" key="10">
    <source>
        <dbReference type="Proteomes" id="UP001337655"/>
    </source>
</evidence>
<feature type="transmembrane region" description="Helical" evidence="7">
    <location>
        <begin position="173"/>
        <end position="197"/>
    </location>
</feature>
<dbReference type="Gene3D" id="1.20.1250.20">
    <property type="entry name" value="MFS general substrate transporter like domains"/>
    <property type="match status" value="1"/>
</dbReference>
<comment type="caution">
    <text evidence="9">The sequence shown here is derived from an EMBL/GenBank/DDBJ whole genome shotgun (WGS) entry which is preliminary data.</text>
</comment>
<evidence type="ECO:0000256" key="2">
    <source>
        <dbReference type="ARBA" id="ARBA00008335"/>
    </source>
</evidence>
<dbReference type="EMBL" id="JAVRRT010000010">
    <property type="protein sequence ID" value="KAK5168067.1"/>
    <property type="molecule type" value="Genomic_DNA"/>
</dbReference>
<evidence type="ECO:0000256" key="3">
    <source>
        <dbReference type="ARBA" id="ARBA00022692"/>
    </source>
</evidence>
<dbReference type="PANTHER" id="PTHR23502:SF182">
    <property type="entry name" value="POLYAMINE TRANSPORTER, PUTATIVE-RELATED"/>
    <property type="match status" value="1"/>
</dbReference>
<feature type="transmembrane region" description="Helical" evidence="7">
    <location>
        <begin position="444"/>
        <end position="466"/>
    </location>
</feature>
<dbReference type="FunFam" id="1.20.1250.20:FF:000082">
    <property type="entry name" value="MFS multidrug transporter, putative"/>
    <property type="match status" value="1"/>
</dbReference>
<evidence type="ECO:0000259" key="8">
    <source>
        <dbReference type="PROSITE" id="PS50850"/>
    </source>
</evidence>
<feature type="transmembrane region" description="Helical" evidence="7">
    <location>
        <begin position="507"/>
        <end position="527"/>
    </location>
</feature>
<dbReference type="GO" id="GO:0005886">
    <property type="term" value="C:plasma membrane"/>
    <property type="evidence" value="ECO:0007669"/>
    <property type="project" value="TreeGrafter"/>
</dbReference>
<dbReference type="GO" id="GO:0000297">
    <property type="term" value="F:spermine transmembrane transporter activity"/>
    <property type="evidence" value="ECO:0007669"/>
    <property type="project" value="TreeGrafter"/>
</dbReference>
<sequence length="544" mass="58985">MPPTEKSSIGREQPDALRTEMSKDLDKPEKSPQADSESITSALGVGDNDDASFEQQGSDLEKAITQASHTSHEPATRIVTAVDWTGPDDKGNPMLWPLWKKGYQTMAIGSLACAITSGSSLISPATLEIAEQFQVSRTVALLPLTLYLLGLALGPVIAAPISETYGRTIVYKITAPLFLLFLVGAGFTNSLAGLLICRLLAGTAGSPCLAVGAGSTADIFAPHTRALASSLFIMMPFLGPSIGPVIGGFAAQYKGWRWTQWCTIFIGVAAFALVLPLQETYKKVILTRRAKKLGVQGPPQSPEKGWAYAKKMLTITLLRPVHMLFSEPIVLFLSLYNAFCFSVLYAFFAAYPYTFESVYGFNTWQSGLTFLGVLVGVLSAVATTMVIDRQIYMKIYRRTLGEGKTLVAPEHRLYPAMAGAFGVPVGIFWFGWSAHPSVHWISPILAGIPFAWGNLSIFISSALYLIDVYGPLNGASAMAANGLARYGLGAVFPLFTFQMYERLGIDWATSLLGFIAIGFLPIPWVFFKYGPTIRSKSAYDTIKV</sequence>
<dbReference type="SUPFAM" id="SSF103473">
    <property type="entry name" value="MFS general substrate transporter"/>
    <property type="match status" value="1"/>
</dbReference>
<dbReference type="PANTHER" id="PTHR23502">
    <property type="entry name" value="MAJOR FACILITATOR SUPERFAMILY"/>
    <property type="match status" value="1"/>
</dbReference>
<keyword evidence="3 7" id="KW-0812">Transmembrane</keyword>
<feature type="transmembrane region" description="Helical" evidence="7">
    <location>
        <begin position="478"/>
        <end position="495"/>
    </location>
</feature>
<dbReference type="AlphaFoldDB" id="A0AAV9P5E8"/>
<evidence type="ECO:0000313" key="9">
    <source>
        <dbReference type="EMBL" id="KAK5168067.1"/>
    </source>
</evidence>
<dbReference type="InterPro" id="IPR011701">
    <property type="entry name" value="MFS"/>
</dbReference>
<feature type="transmembrane region" description="Helical" evidence="7">
    <location>
        <begin position="139"/>
        <end position="161"/>
    </location>
</feature>
<evidence type="ECO:0000256" key="1">
    <source>
        <dbReference type="ARBA" id="ARBA00004141"/>
    </source>
</evidence>
<proteinExistence type="inferred from homology"/>